<dbReference type="Proteomes" id="UP000324222">
    <property type="component" value="Unassembled WGS sequence"/>
</dbReference>
<proteinExistence type="predicted"/>
<dbReference type="AlphaFoldDB" id="A0A5B7EPJ2"/>
<evidence type="ECO:0000313" key="1">
    <source>
        <dbReference type="EMBL" id="MPC35187.1"/>
    </source>
</evidence>
<keyword evidence="2" id="KW-1185">Reference proteome</keyword>
<accession>A0A5B7EPJ2</accession>
<evidence type="ECO:0000313" key="2">
    <source>
        <dbReference type="Proteomes" id="UP000324222"/>
    </source>
</evidence>
<sequence length="169" mass="18227">MRLQYHEALLLALAPPFPRLRWEAGFEVRTDTSLGEHLASLRAGSSSHRKSSQPGLLLLLSISSPATTVISLPHTSFWTSPPGLLLNGSSLVRLTPLTQHAVSLHTTEPIAPVGTLEECMGSAVQLPPISGTGNFIYNGTHIRAHITAQAHLGCNHLEPGYQDDILMKN</sequence>
<dbReference type="EMBL" id="VSRR010003217">
    <property type="protein sequence ID" value="MPC35187.1"/>
    <property type="molecule type" value="Genomic_DNA"/>
</dbReference>
<organism evidence="1 2">
    <name type="scientific">Portunus trituberculatus</name>
    <name type="common">Swimming crab</name>
    <name type="synonym">Neptunus trituberculatus</name>
    <dbReference type="NCBI Taxonomy" id="210409"/>
    <lineage>
        <taxon>Eukaryota</taxon>
        <taxon>Metazoa</taxon>
        <taxon>Ecdysozoa</taxon>
        <taxon>Arthropoda</taxon>
        <taxon>Crustacea</taxon>
        <taxon>Multicrustacea</taxon>
        <taxon>Malacostraca</taxon>
        <taxon>Eumalacostraca</taxon>
        <taxon>Eucarida</taxon>
        <taxon>Decapoda</taxon>
        <taxon>Pleocyemata</taxon>
        <taxon>Brachyura</taxon>
        <taxon>Eubrachyura</taxon>
        <taxon>Portunoidea</taxon>
        <taxon>Portunidae</taxon>
        <taxon>Portuninae</taxon>
        <taxon>Portunus</taxon>
    </lineage>
</organism>
<name>A0A5B7EPJ2_PORTR</name>
<reference evidence="1 2" key="1">
    <citation type="submission" date="2019-05" db="EMBL/GenBank/DDBJ databases">
        <title>Another draft genome of Portunus trituberculatus and its Hox gene families provides insights of decapod evolution.</title>
        <authorList>
            <person name="Jeong J.-H."/>
            <person name="Song I."/>
            <person name="Kim S."/>
            <person name="Choi T."/>
            <person name="Kim D."/>
            <person name="Ryu S."/>
            <person name="Kim W."/>
        </authorList>
    </citation>
    <scope>NUCLEOTIDE SEQUENCE [LARGE SCALE GENOMIC DNA]</scope>
    <source>
        <tissue evidence="1">Muscle</tissue>
    </source>
</reference>
<protein>
    <submittedName>
        <fullName evidence="1">Uncharacterized protein</fullName>
    </submittedName>
</protein>
<gene>
    <name evidence="1" type="ORF">E2C01_028605</name>
</gene>
<comment type="caution">
    <text evidence="1">The sequence shown here is derived from an EMBL/GenBank/DDBJ whole genome shotgun (WGS) entry which is preliminary data.</text>
</comment>